<gene>
    <name evidence="1" type="ORF">BDV33DRAFT_211112</name>
</gene>
<name>A0A5N6E786_9EURO</name>
<evidence type="ECO:0000313" key="1">
    <source>
        <dbReference type="EMBL" id="KAB8212643.1"/>
    </source>
</evidence>
<protein>
    <submittedName>
        <fullName evidence="1">Uncharacterized protein</fullName>
    </submittedName>
</protein>
<proteinExistence type="predicted"/>
<evidence type="ECO:0000313" key="2">
    <source>
        <dbReference type="Proteomes" id="UP000326799"/>
    </source>
</evidence>
<accession>A0A5N6E786</accession>
<keyword evidence="2" id="KW-1185">Reference proteome</keyword>
<reference evidence="1 2" key="1">
    <citation type="submission" date="2019-04" db="EMBL/GenBank/DDBJ databases">
        <title>Fungal friends and foes A comparative genomics study of 23 Aspergillus species from section Flavi.</title>
        <authorList>
            <consortium name="DOE Joint Genome Institute"/>
            <person name="Kjaerbolling I."/>
            <person name="Vesth T.C."/>
            <person name="Frisvad J.C."/>
            <person name="Nybo J.L."/>
            <person name="Theobald S."/>
            <person name="Kildgaard S."/>
            <person name="Petersen T.I."/>
            <person name="Kuo A."/>
            <person name="Sato A."/>
            <person name="Lyhne E.K."/>
            <person name="Kogle M.E."/>
            <person name="Wiebenga A."/>
            <person name="Kun R.S."/>
            <person name="Lubbers R.J."/>
            <person name="Makela M.R."/>
            <person name="Barry K."/>
            <person name="Chovatia M."/>
            <person name="Clum A."/>
            <person name="Daum C."/>
            <person name="Haridas S."/>
            <person name="He G."/>
            <person name="LaButti K."/>
            <person name="Lipzen A."/>
            <person name="Mondo S."/>
            <person name="Pangilinan J."/>
            <person name="Riley R."/>
            <person name="Salamov A."/>
            <person name="Simmons B.A."/>
            <person name="Magnuson J.K."/>
            <person name="Henrissat B."/>
            <person name="Mortensen U.H."/>
            <person name="Larsen T.O."/>
            <person name="De vries R.P."/>
            <person name="Grigoriev I.V."/>
            <person name="Machida M."/>
            <person name="Baker S.E."/>
            <person name="Andersen M.R."/>
        </authorList>
    </citation>
    <scope>NUCLEOTIDE SEQUENCE [LARGE SCALE GENOMIC DNA]</scope>
    <source>
        <strain evidence="1 2">CBS 126849</strain>
    </source>
</reference>
<organism evidence="1 2">
    <name type="scientific">Aspergillus novoparasiticus</name>
    <dbReference type="NCBI Taxonomy" id="986946"/>
    <lineage>
        <taxon>Eukaryota</taxon>
        <taxon>Fungi</taxon>
        <taxon>Dikarya</taxon>
        <taxon>Ascomycota</taxon>
        <taxon>Pezizomycotina</taxon>
        <taxon>Eurotiomycetes</taxon>
        <taxon>Eurotiomycetidae</taxon>
        <taxon>Eurotiales</taxon>
        <taxon>Aspergillaceae</taxon>
        <taxon>Aspergillus</taxon>
        <taxon>Aspergillus subgen. Circumdati</taxon>
    </lineage>
</organism>
<sequence length="51" mass="5711">MSPKLECGGDISLTIRLRHSGERVFFDSDGSWPPSKEQLVTSQEIAARYKS</sequence>
<dbReference type="AlphaFoldDB" id="A0A5N6E786"/>
<dbReference type="EMBL" id="ML734124">
    <property type="protein sequence ID" value="KAB8212643.1"/>
    <property type="molecule type" value="Genomic_DNA"/>
</dbReference>
<dbReference type="Proteomes" id="UP000326799">
    <property type="component" value="Unassembled WGS sequence"/>
</dbReference>